<dbReference type="PIRSF" id="PIRSF001235">
    <property type="entry name" value="Amidase_carbamoylase"/>
    <property type="match status" value="1"/>
</dbReference>
<dbReference type="KEGG" id="nda:Ndas_2999"/>
<feature type="binding site" evidence="3">
    <location>
        <position position="108"/>
    </location>
    <ligand>
        <name>Zn(2+)</name>
        <dbReference type="ChEBI" id="CHEBI:29105"/>
        <label>2</label>
    </ligand>
</feature>
<keyword evidence="3" id="KW-0862">Zinc</keyword>
<accession>D7B1I3</accession>
<feature type="binding site" evidence="4">
    <location>
        <position position="304"/>
    </location>
    <ligand>
        <name>allantoate</name>
        <dbReference type="ChEBI" id="CHEBI:17536"/>
    </ligand>
</feature>
<dbReference type="HOGENOM" id="CLU_024588_6_0_11"/>
<reference evidence="5 6" key="1">
    <citation type="journal article" date="2010" name="Stand. Genomic Sci.">
        <title>Complete genome sequence of Nocardiopsis dassonvillei type strain (IMRU 509).</title>
        <authorList>
            <person name="Sun H."/>
            <person name="Lapidus A."/>
            <person name="Nolan M."/>
            <person name="Lucas S."/>
            <person name="Del Rio T.G."/>
            <person name="Tice H."/>
            <person name="Cheng J.F."/>
            <person name="Tapia R."/>
            <person name="Han C."/>
            <person name="Goodwin L."/>
            <person name="Pitluck S."/>
            <person name="Pagani I."/>
            <person name="Ivanova N."/>
            <person name="Mavromatis K."/>
            <person name="Mikhailova N."/>
            <person name="Pati A."/>
            <person name="Chen A."/>
            <person name="Palaniappan K."/>
            <person name="Land M."/>
            <person name="Hauser L."/>
            <person name="Chang Y.J."/>
            <person name="Jeffries C.D."/>
            <person name="Djao O.D."/>
            <person name="Rohde M."/>
            <person name="Sikorski J."/>
            <person name="Goker M."/>
            <person name="Woyke T."/>
            <person name="Bristow J."/>
            <person name="Eisen J.A."/>
            <person name="Markowitz V."/>
            <person name="Hugenholtz P."/>
            <person name="Kyrpides N.C."/>
            <person name="Klenk H.P."/>
        </authorList>
    </citation>
    <scope>NUCLEOTIDE SEQUENCE [LARGE SCALE GENOMIC DNA]</scope>
    <source>
        <strain evidence="6">ATCC 23218 / DSM 43111 / CIP 107115 / JCM 7437 / KCTC 9190 / NBRC 14626 / NCTC 10488 / NRRL B-5397 / IMRU 509</strain>
    </source>
</reference>
<dbReference type="InterPro" id="IPR036264">
    <property type="entry name" value="Bact_exopeptidase_dim_dom"/>
</dbReference>
<dbReference type="EMBL" id="CP002040">
    <property type="protein sequence ID" value="ADH68409.1"/>
    <property type="molecule type" value="Genomic_DNA"/>
</dbReference>
<evidence type="ECO:0000256" key="3">
    <source>
        <dbReference type="PIRSR" id="PIRSR001235-1"/>
    </source>
</evidence>
<feature type="binding site" evidence="3">
    <location>
        <position position="400"/>
    </location>
    <ligand>
        <name>Zn(2+)</name>
        <dbReference type="ChEBI" id="CHEBI:29105"/>
        <label>2</label>
    </ligand>
</feature>
<dbReference type="GO" id="GO:0016813">
    <property type="term" value="F:hydrolase activity, acting on carbon-nitrogen (but not peptide) bonds, in linear amidines"/>
    <property type="evidence" value="ECO:0007669"/>
    <property type="project" value="InterPro"/>
</dbReference>
<dbReference type="SUPFAM" id="SSF53187">
    <property type="entry name" value="Zn-dependent exopeptidases"/>
    <property type="match status" value="1"/>
</dbReference>
<dbReference type="NCBIfam" id="TIGR01879">
    <property type="entry name" value="hydantase"/>
    <property type="match status" value="1"/>
</dbReference>
<dbReference type="GO" id="GO:0046872">
    <property type="term" value="F:metal ion binding"/>
    <property type="evidence" value="ECO:0007669"/>
    <property type="project" value="UniProtKB-KW"/>
</dbReference>
<keyword evidence="2 5" id="KW-0378">Hydrolase</keyword>
<gene>
    <name evidence="5" type="ordered locus">Ndas_2999</name>
</gene>
<keyword evidence="3" id="KW-0479">Metal-binding</keyword>
<dbReference type="NCBIfam" id="NF006770">
    <property type="entry name" value="PRK09290.1-4"/>
    <property type="match status" value="1"/>
</dbReference>
<proteinExistence type="inferred from homology"/>
<dbReference type="Gene3D" id="3.30.70.360">
    <property type="match status" value="1"/>
</dbReference>
<feature type="binding site" evidence="4">
    <location>
        <position position="233"/>
    </location>
    <ligand>
        <name>allantoate</name>
        <dbReference type="ChEBI" id="CHEBI:17536"/>
    </ligand>
</feature>
<evidence type="ECO:0000256" key="4">
    <source>
        <dbReference type="PIRSR" id="PIRSR001235-2"/>
    </source>
</evidence>
<sequence length="435" mass="45514">MRTTIRFDVGKHPVSDHSTAPGPGAFDRLWADLVSVGRDPGSGGYRRHAWNGADADARAWFTEAAAARNLDVRTDRNGNLWAWWGAPGPGAVATGSHLDSVPDGGAFDGPLGVASALAAVDELRRRGLTPARPLAVTVFAEEEGGRFGVPCLGSRLTAGEISPERARGLTDASGTTWARAMEAAGHDPDAIGADPGALADLDVFVELHVEQGRALEETAHPVGVASAIWPHGRWRMDFTGRADHAGTTRLDDRSDPMLPFAHTILAARALAEEHGARATVARALVNPNGTNAIPSLVSAWLDARAADEAALGAVVAGVREAAERASREHGVDCATANESLTPLVSFAHGLRDRLAAVVADRAPDPRVPVLPTGAGHDAGVLAAHVPTAMLYVRNPTGVSHSPGEWARPEDCHAGVLALADVLQDLLARPVREGDR</sequence>
<dbReference type="GO" id="GO:0050538">
    <property type="term" value="F:N-carbamoyl-L-amino-acid hydrolase activity"/>
    <property type="evidence" value="ECO:0007669"/>
    <property type="project" value="UniProtKB-EC"/>
</dbReference>
<feature type="binding site" evidence="3">
    <location>
        <position position="208"/>
    </location>
    <ligand>
        <name>Zn(2+)</name>
        <dbReference type="ChEBI" id="CHEBI:29105"/>
        <label>1</label>
    </ligand>
</feature>
<evidence type="ECO:0000256" key="1">
    <source>
        <dbReference type="ARBA" id="ARBA00006153"/>
    </source>
</evidence>
<dbReference type="PANTHER" id="PTHR32494:SF5">
    <property type="entry name" value="ALLANTOATE AMIDOHYDROLASE"/>
    <property type="match status" value="1"/>
</dbReference>
<feature type="binding site" evidence="3">
    <location>
        <position position="97"/>
    </location>
    <ligand>
        <name>Zn(2+)</name>
        <dbReference type="ChEBI" id="CHEBI:29105"/>
        <label>1</label>
    </ligand>
</feature>
<dbReference type="eggNOG" id="COG0624">
    <property type="taxonomic scope" value="Bacteria"/>
</dbReference>
<evidence type="ECO:0000256" key="2">
    <source>
        <dbReference type="ARBA" id="ARBA00022801"/>
    </source>
</evidence>
<comment type="similarity">
    <text evidence="1">Belongs to the peptidase M20 family.</text>
</comment>
<dbReference type="SUPFAM" id="SSF55031">
    <property type="entry name" value="Bacterial exopeptidase dimerisation domain"/>
    <property type="match status" value="1"/>
</dbReference>
<name>D7B1I3_NOCDD</name>
<dbReference type="InterPro" id="IPR002933">
    <property type="entry name" value="Peptidase_M20"/>
</dbReference>
<feature type="binding site" evidence="3">
    <location>
        <position position="143"/>
    </location>
    <ligand>
        <name>Zn(2+)</name>
        <dbReference type="ChEBI" id="CHEBI:29105"/>
        <label>2</label>
    </ligand>
</feature>
<dbReference type="PANTHER" id="PTHR32494">
    <property type="entry name" value="ALLANTOATE DEIMINASE-RELATED"/>
    <property type="match status" value="1"/>
</dbReference>
<comment type="cofactor">
    <cofactor evidence="3">
        <name>Zn(2+)</name>
        <dbReference type="ChEBI" id="CHEBI:29105"/>
    </cofactor>
    <text evidence="3">Binds 2 Zn(2+) ions per subunit.</text>
</comment>
<dbReference type="EC" id="3.5.1.87" evidence="5"/>
<feature type="binding site" evidence="3">
    <location>
        <position position="108"/>
    </location>
    <ligand>
        <name>Zn(2+)</name>
        <dbReference type="ChEBI" id="CHEBI:29105"/>
        <label>1</label>
    </ligand>
</feature>
<evidence type="ECO:0000313" key="6">
    <source>
        <dbReference type="Proteomes" id="UP000002219"/>
    </source>
</evidence>
<dbReference type="AlphaFoldDB" id="D7B1I3"/>
<dbReference type="Gene3D" id="3.40.630.10">
    <property type="entry name" value="Zn peptidases"/>
    <property type="match status" value="1"/>
</dbReference>
<organism evidence="5 6">
    <name type="scientific">Nocardiopsis dassonvillei (strain ATCC 23218 / DSM 43111 / CIP 107115 / JCM 7437 / KCTC 9190 / NBRC 14626 / NCTC 10488 / NRRL B-5397 / IMRU 509)</name>
    <name type="common">Actinomadura dassonvillei</name>
    <dbReference type="NCBI Taxonomy" id="446468"/>
    <lineage>
        <taxon>Bacteria</taxon>
        <taxon>Bacillati</taxon>
        <taxon>Actinomycetota</taxon>
        <taxon>Actinomycetes</taxon>
        <taxon>Streptosporangiales</taxon>
        <taxon>Nocardiopsidaceae</taxon>
        <taxon>Nocardiopsis</taxon>
    </lineage>
</organism>
<dbReference type="Proteomes" id="UP000002219">
    <property type="component" value="Chromosome 1"/>
</dbReference>
<feature type="binding site" evidence="4">
    <location>
        <position position="291"/>
    </location>
    <ligand>
        <name>allantoate</name>
        <dbReference type="ChEBI" id="CHEBI:17536"/>
    </ligand>
</feature>
<protein>
    <submittedName>
        <fullName evidence="5">Amidase, hydantoinase/carbamoylase family</fullName>
        <ecNumber evidence="5">3.5.1.87</ecNumber>
    </submittedName>
</protein>
<evidence type="ECO:0000313" key="5">
    <source>
        <dbReference type="EMBL" id="ADH68409.1"/>
    </source>
</evidence>
<keyword evidence="6" id="KW-1185">Reference proteome</keyword>
<dbReference type="STRING" id="446468.Ndas_2999"/>
<dbReference type="Pfam" id="PF01546">
    <property type="entry name" value="Peptidase_M20"/>
    <property type="match status" value="1"/>
</dbReference>
<dbReference type="InterPro" id="IPR010158">
    <property type="entry name" value="Amidase_Cbmase"/>
</dbReference>